<feature type="region of interest" description="Disordered" evidence="7">
    <location>
        <begin position="1364"/>
        <end position="1396"/>
    </location>
</feature>
<dbReference type="InterPro" id="IPR019316">
    <property type="entry name" value="G8_domain"/>
</dbReference>
<protein>
    <recommendedName>
        <fullName evidence="8">G8 domain-containing protein</fullName>
    </recommendedName>
</protein>
<evidence type="ECO:0000256" key="4">
    <source>
        <dbReference type="ARBA" id="ARBA00022729"/>
    </source>
</evidence>
<dbReference type="InterPro" id="IPR011050">
    <property type="entry name" value="Pectin_lyase_fold/virulence"/>
</dbReference>
<dbReference type="PROSITE" id="PS51484">
    <property type="entry name" value="G8"/>
    <property type="match status" value="2"/>
</dbReference>
<dbReference type="Pfam" id="PF24606">
    <property type="entry name" value="CEMIP_beta-hel"/>
    <property type="match status" value="1"/>
</dbReference>
<keyword evidence="3" id="KW-1003">Cell membrane</keyword>
<dbReference type="SMART" id="SM01225">
    <property type="entry name" value="G8"/>
    <property type="match status" value="2"/>
</dbReference>
<name>A4S7D5_OSTLU</name>
<comment type="subcellular location">
    <subcellularLocation>
        <location evidence="2">Cell membrane</location>
    </subcellularLocation>
    <subcellularLocation>
        <location evidence="1">Membrane</location>
        <topology evidence="1">Single-pass membrane protein</topology>
    </subcellularLocation>
</comment>
<keyword evidence="6" id="KW-0325">Glycoprotein</keyword>
<dbReference type="GO" id="GO:0005886">
    <property type="term" value="C:plasma membrane"/>
    <property type="evidence" value="ECO:0007669"/>
    <property type="project" value="UniProtKB-SubCell"/>
</dbReference>
<dbReference type="EMBL" id="CP000594">
    <property type="protein sequence ID" value="ABO99548.1"/>
    <property type="molecule type" value="Genomic_DNA"/>
</dbReference>
<dbReference type="SUPFAM" id="SSF51126">
    <property type="entry name" value="Pectin lyase-like"/>
    <property type="match status" value="1"/>
</dbReference>
<feature type="compositionally biased region" description="Basic and acidic residues" evidence="7">
    <location>
        <begin position="1385"/>
        <end position="1396"/>
    </location>
</feature>
<dbReference type="GeneID" id="5005367"/>
<dbReference type="PANTHER" id="PTHR46769">
    <property type="entry name" value="POLYCYSTIC KIDNEY AND HEPATIC DISEASE 1 (AUTOSOMAL RECESSIVE)-LIKE 1"/>
    <property type="match status" value="1"/>
</dbReference>
<dbReference type="HOGENOM" id="CLU_225505_0_0_1"/>
<dbReference type="STRING" id="436017.A4S7D5"/>
<keyword evidence="10" id="KW-1185">Reference proteome</keyword>
<evidence type="ECO:0000313" key="9">
    <source>
        <dbReference type="EMBL" id="ABO99548.1"/>
    </source>
</evidence>
<evidence type="ECO:0000256" key="6">
    <source>
        <dbReference type="ARBA" id="ARBA00023180"/>
    </source>
</evidence>
<sequence length="3191" mass="352143">MTSATPKRRRARRFLYAFGGPTLLFNLMRVFAMSGLVATITMSTAAGAAHGGGASMDEGPAQMHYMPDRFRSLAGGGWLTISSRDVHKSLMPMPGMRGGGEGANESAVSGSAMKDEVKIDLAHGDPDGERSCDLVHYKSSSNELVCSPRAVDCCLDGLTAQELASVSDGCPSVRPELNVEVNGQRLTWGSAGRNGRDTLTDESLKVSHGQTPTIVAVEPAEVRPGELITVYGRTCFGDVWKKDEDDGSSLRDDPDALRDLFSVEASAREDPRQEIGLEKSLYKVLIGDLPCEVRDPLTNRYYRSERGDGPYTAHRQTECGPVNGWFQCRVPQDIDSGLHLLHYETYTRGNAVILSEALRWNASDASKGYVLSVVDDKSEDEDPPRVYNITQLSKDESKQRLLVEGASLDAPNIVVELDGERCGGKKVVSRSGIEVECSGSAGASSQYHYGPPAWLREDWVFKDKNNKFVGGKAWSNALHVLKQRGERYNPLADEVMDALSSALATNGIVRGYKIEKVQQYLTSPSVGSPYVEATSGMKAAHAGLIRHRRIRNAVFERVSGVITAKANGRMRVAIANAAGNNMVLRVRHVSDNLNVFKPWLLVSKFCGTRYSRQNIYRYGFSQWFSVRGNEKYYMEFLMNLDPRYLHNFGGFDVKMEFSYDAGNPAGSIGQLTHTTTPHVPKRAHGGDYVVRFSGASKTAIRFAHNATSSRSNFEWKLFSGGKTIEFNTKNWLHAREHVRKVRDALRWANCTALPEDSKMWDADSTHSSHPFDVENRWLMVRDTQTFKEPTTDWNFIWQRRMGGFRGASIDWSTSYCSTHSQKFDLSSLPPGRVITPSSHFDVPASSRATTNKFLNFAYKVTPGTRATLLLRLKYRSGNRDISTTCAVLLTHEQATGNVKNFDHPACVDLRSVFKDDGEWHFISFDWRTALAGGEYAPSYLGEAMFPHKVQVQLDGIGVGAQRFLGKCPNKQRLAEMYVGDEGSELRGYLWLDSVSVTQERYSPQRVETPSAQLGGMQEGVHAITDIEYSVISRSDGSKCKSLSDCDIIVSLRQVKRCIDAQSRGDFNISPMVMSQTSPNPQPATVSCGRHYAANCSTCPWKVSAEGVRGRWMGWKYCNGACEWRWHGRINAGGTCVSKPAPTPPAITVTDRTSSTRGTVTAQITGGTMTQFSTSANSSEVQDALRHVLGAHDGGFVVSPSMDLFDACGVSAHRMRVAHASDLESIQARYKEVVNGVPLGMLPKSSRGRTAENDAGLLNITVNVSGGLAEIVATDESSDFIGMVPLDTRTDLDVRALIRGGDAVLATAVVTDGDTVVPCSVSPDRMSATGFKQVPNGQAFVGDASCHIIVPHEEVASDATVHAPTELNQDGFPSLGESVSQSSPTDQKRRRDVETIRRRSMSNSLKFPGHDTWAKRDLSMSRSDLGRLTVTVVGFGARVHNGAAHRRAANHARKLLKTELVAKDAGQGSLNNTKSKYEFPAGAGRFSDPSTWGPRGVPDQNSTDMLFIPAGFNLTLDVADTYFRVWVIEGHLNFQRGMNITMQAEMIVINGDDAHFSIGSETRPFEDQANIIMHGHWRSLGLPKYGVKCISLTSGRLTFYGQHVTPWMELATTASANANVISVRSKEGKTPDLAGWKPGASIVVTSTSYGDRRCRQNRTDDCQPEERVIESVTPRGNFADITLDRPLKYEHLGESVNVAGSPRGATIERRAEVMLLTRNINVRGTTEHNGYKLVGFGAHTMMMSGQMVLKNVEFGPNVGQAFQLGRYAIHYHTPNEKMFKYGLTASNDPRMQGADQRLSRVEGVSVHQSNNRAIAVHGCYRLNIINNVAYNILGHGMFVEDGVEMWNLFKDNVVSLVHRSFSLLNTDQTPAAFWISNANNFFIGNRVSSSNHHGYWFDPPGGPTGPSSRTLTGPLEIQKLSTRKVPLGQFENNRAHSNGHSGLWIDQINTVLQQGGRLRMYMVGTHVWNNGINGFGMITGVGHLQIVNTFAMGNGIDIMYIKSTGATWAMPTNGWSGNLVYNATLRGDPKRNTQAIGCPHGGWVTFNDILISGYQSRLPPIHHCAVCPGFKGGMEVRFMNMKFVDSDTRRLRGGSTSRPRVFWNGYNSNLLLDVDGTLSGSPGPRWAHSVKGASDDPRNRPTGHFPPEHCTLNDHIGGVVCDANTVSLREVQWRRIKPMTLIPMAMQTAPDQNAGQVNFYHYDHIERRFNWRTTLVMVKSPNAKPYIHNFTFKFKTWQIDDPDAWYMEVRELQPNEWAIMRFPTLRNPWRWNLNSRIPTVTLNNYNQSDYSFNESKAITTTSNEWLSWKNHKFGDHTYLPVVETRDVNVKPDPGLLDIMISGKREQGWTQSYALGANYDGAREDMPVCTTSCGSSAKSTCGMKRYNCRPGDKKRCLPMEKPANCFDNRPIPEVDPEPKTFSWCDSNEVWSPPAFGDDVMIKAGWTVILDETCLVTNITRHVDLYGSLLLRDPGAGKTIKFRAQTIHVAAGIGYLEAGDQDDPISNGDVRIELYGNRFSNARMGYGMETKYIAVLGHLSLVGKASVEQTWSTLRSDAPAGSSTIETTACGGWNTGDTLMIGGAMHNWTGIKHAWFLSAERCDISSIAVASEGCVIRCTSSFNYTHSGPAQKHEVSFGGMPVTLMHRRSPGGRVQVVGMEDKNKALAEQHYGAVITILKPKKKGYDAKLAKRFKIELKTPERMQAATESMKHDPPPECHRRQGSAVIVNVNFAHCGQRHSSRACVSFAAGIGAEYRATFAETTSMALVANNTFADAYNFAVSAAGDGIIIENNAIAQTYHGGFEVSGANNTMSNNAAVRLFDDVSDYFHDIGSVGFKLSGSGKWYTNVVASVQYTGFKIPGYPCEMMTPDVEDEGLDVRAVTTVPAEPTMRDLRAYGGMVGVNLRGGRTRMVTREPVEAYAPLECRQWSDFEIRSMVWYGVTTFGQGKTSIVLKNFNIWDTGLGFALWMVNGGSAAGSSSERGHFAEISDTTIIGSASRCRNDGIGFPAFYLTAEPYRPDQGVKTPSRFGGTTLRNIRFRDFGACEKKGVRQVRQKNYALVNAMNRGRYAWVYYDNANPVRSSGLSFKGVPFENRLLMIHPSWGRIGNGKWGCAQMYCDGHRNTFVMDEDGSLLGDNAAFGTILPENEIGWFKKLAYIDPLSRDILEDLAISKWAVERRLHGRRGSVPNTGTGK</sequence>
<dbReference type="RefSeq" id="XP_001421255.1">
    <property type="nucleotide sequence ID" value="XM_001421218.1"/>
</dbReference>
<organism evidence="9 10">
    <name type="scientific">Ostreococcus lucimarinus (strain CCE9901)</name>
    <dbReference type="NCBI Taxonomy" id="436017"/>
    <lineage>
        <taxon>Eukaryota</taxon>
        <taxon>Viridiplantae</taxon>
        <taxon>Chlorophyta</taxon>
        <taxon>Mamiellophyceae</taxon>
        <taxon>Mamiellales</taxon>
        <taxon>Bathycoccaceae</taxon>
        <taxon>Ostreococcus</taxon>
    </lineage>
</organism>
<dbReference type="OrthoDB" id="530609at2759"/>
<dbReference type="Pfam" id="PF10162">
    <property type="entry name" value="G8"/>
    <property type="match status" value="2"/>
</dbReference>
<keyword evidence="5" id="KW-0812">Transmembrane</keyword>
<keyword evidence="5" id="KW-0472">Membrane</keyword>
<feature type="domain" description="G8" evidence="8">
    <location>
        <begin position="1489"/>
        <end position="1611"/>
    </location>
</feature>
<proteinExistence type="predicted"/>
<feature type="domain" description="G8" evidence="8">
    <location>
        <begin position="2426"/>
        <end position="2553"/>
    </location>
</feature>
<dbReference type="PANTHER" id="PTHR46769:SF2">
    <property type="entry name" value="FIBROCYSTIN-L ISOFORM 2 PRECURSOR-RELATED"/>
    <property type="match status" value="1"/>
</dbReference>
<evidence type="ECO:0000256" key="2">
    <source>
        <dbReference type="ARBA" id="ARBA00004236"/>
    </source>
</evidence>
<dbReference type="eggNOG" id="ENOG502QUGT">
    <property type="taxonomic scope" value="Eukaryota"/>
</dbReference>
<dbReference type="Gramene" id="ABO99548">
    <property type="protein sequence ID" value="ABO99548"/>
    <property type="gene ID" value="OSTLU_27441"/>
</dbReference>
<dbReference type="InterPro" id="IPR006626">
    <property type="entry name" value="PbH1"/>
</dbReference>
<gene>
    <name evidence="9" type="ORF">OSTLU_27441</name>
</gene>
<dbReference type="InterPro" id="IPR052387">
    <property type="entry name" value="Fibrocystin"/>
</dbReference>
<dbReference type="KEGG" id="olu:OSTLU_27441"/>
<feature type="region of interest" description="Disordered" evidence="7">
    <location>
        <begin position="2122"/>
        <end position="2146"/>
    </location>
</feature>
<evidence type="ECO:0000256" key="5">
    <source>
        <dbReference type="ARBA" id="ARBA00022989"/>
    </source>
</evidence>
<evidence type="ECO:0000256" key="7">
    <source>
        <dbReference type="SAM" id="MobiDB-lite"/>
    </source>
</evidence>
<keyword evidence="5" id="KW-1133">Transmembrane helix</keyword>
<keyword evidence="4" id="KW-0732">Signal</keyword>
<evidence type="ECO:0000256" key="3">
    <source>
        <dbReference type="ARBA" id="ARBA00022475"/>
    </source>
</evidence>
<dbReference type="InterPro" id="IPR055401">
    <property type="entry name" value="CEMIP_beta-hel_dom"/>
</dbReference>
<reference evidence="9 10" key="1">
    <citation type="journal article" date="2007" name="Proc. Natl. Acad. Sci. U.S.A.">
        <title>The tiny eukaryote Ostreococcus provides genomic insights into the paradox of plankton speciation.</title>
        <authorList>
            <person name="Palenik B."/>
            <person name="Grimwood J."/>
            <person name="Aerts A."/>
            <person name="Rouze P."/>
            <person name="Salamov A."/>
            <person name="Putnam N."/>
            <person name="Dupont C."/>
            <person name="Jorgensen R."/>
            <person name="Derelle E."/>
            <person name="Rombauts S."/>
            <person name="Zhou K."/>
            <person name="Otillar R."/>
            <person name="Merchant S.S."/>
            <person name="Podell S."/>
            <person name="Gaasterland T."/>
            <person name="Napoli C."/>
            <person name="Gendler K."/>
            <person name="Manuell A."/>
            <person name="Tai V."/>
            <person name="Vallon O."/>
            <person name="Piganeau G."/>
            <person name="Jancek S."/>
            <person name="Heijde M."/>
            <person name="Jabbari K."/>
            <person name="Bowler C."/>
            <person name="Lohr M."/>
            <person name="Robbens S."/>
            <person name="Werner G."/>
            <person name="Dubchak I."/>
            <person name="Pazour G.J."/>
            <person name="Ren Q."/>
            <person name="Paulsen I."/>
            <person name="Delwiche C."/>
            <person name="Schmutz J."/>
            <person name="Rokhsar D."/>
            <person name="Van de Peer Y."/>
            <person name="Moreau H."/>
            <person name="Grigoriev I.V."/>
        </authorList>
    </citation>
    <scope>NUCLEOTIDE SEQUENCE [LARGE SCALE GENOMIC DNA]</scope>
    <source>
        <strain evidence="9 10">CCE9901</strain>
    </source>
</reference>
<accession>A4S7D5</accession>
<evidence type="ECO:0000259" key="8">
    <source>
        <dbReference type="PROSITE" id="PS51484"/>
    </source>
</evidence>
<evidence type="ECO:0000313" key="10">
    <source>
        <dbReference type="Proteomes" id="UP000001568"/>
    </source>
</evidence>
<evidence type="ECO:0000256" key="1">
    <source>
        <dbReference type="ARBA" id="ARBA00004167"/>
    </source>
</evidence>
<dbReference type="Proteomes" id="UP000001568">
    <property type="component" value="Chromosome 14"/>
</dbReference>
<dbReference type="SMART" id="SM00710">
    <property type="entry name" value="PbH1"/>
    <property type="match status" value="8"/>
</dbReference>